<reference evidence="1 2" key="1">
    <citation type="submission" date="2022-05" db="EMBL/GenBank/DDBJ databases">
        <authorList>
            <person name="Friedrich I."/>
            <person name="Poehlein A."/>
            <person name="Schneider D."/>
            <person name="Hertel R."/>
            <person name="Daniel R."/>
        </authorList>
    </citation>
    <scope>NUCLEOTIDE SEQUENCE [LARGE SCALE GENOMIC DNA]</scope>
</reference>
<proteinExistence type="predicted"/>
<evidence type="ECO:0000313" key="1">
    <source>
        <dbReference type="EMBL" id="USN14714.1"/>
    </source>
</evidence>
<accession>A0A9E7MQS3</accession>
<dbReference type="Proteomes" id="UP001057221">
    <property type="component" value="Segment"/>
</dbReference>
<name>A0A9E7MQS3_9CAUD</name>
<gene>
    <name evidence="1" type="ORF">DOMOVOI_02400</name>
</gene>
<organism evidence="1 2">
    <name type="scientific">Brevundimonas phage vB_BpoS-Domovoi</name>
    <dbReference type="NCBI Taxonomy" id="2948598"/>
    <lineage>
        <taxon>Viruses</taxon>
        <taxon>Duplodnaviria</taxon>
        <taxon>Heunggongvirae</taxon>
        <taxon>Uroviricota</taxon>
        <taxon>Caudoviricetes</taxon>
        <taxon>Jeanschmidtviridae</taxon>
        <taxon>Marchewkavirus</taxon>
        <taxon>Marchewkavirus domovoi</taxon>
    </lineage>
</organism>
<dbReference type="EMBL" id="ON529855">
    <property type="protein sequence ID" value="USN14714.1"/>
    <property type="molecule type" value="Genomic_DNA"/>
</dbReference>
<evidence type="ECO:0000313" key="2">
    <source>
        <dbReference type="Proteomes" id="UP001057221"/>
    </source>
</evidence>
<sequence>MKTIETLRPHTPPSPEQVIAARVALNLPADQVDPVLIAFQWLDAQLVRENRNRRHQATKHLIENWAGCYVSSDDVAVAAHLHPLIKGEYPGFNLSSRRVWPHTRRLVDIASAGSMDYKETSLEYHYSFREF</sequence>
<protein>
    <submittedName>
        <fullName evidence="1">Uncharacterized protein</fullName>
    </submittedName>
</protein>
<keyword evidence="2" id="KW-1185">Reference proteome</keyword>